<proteinExistence type="predicted"/>
<dbReference type="InterPro" id="IPR041602">
    <property type="entry name" value="Quercetinase_C"/>
</dbReference>
<organism evidence="2 3">
    <name type="scientific">Flavobacterium restrictum</name>
    <dbReference type="NCBI Taxonomy" id="2594428"/>
    <lineage>
        <taxon>Bacteria</taxon>
        <taxon>Pseudomonadati</taxon>
        <taxon>Bacteroidota</taxon>
        <taxon>Flavobacteriia</taxon>
        <taxon>Flavobacteriales</taxon>
        <taxon>Flavobacteriaceae</taxon>
        <taxon>Flavobacterium</taxon>
    </lineage>
</organism>
<dbReference type="AlphaFoldDB" id="A0A553DRN7"/>
<keyword evidence="3" id="KW-1185">Reference proteome</keyword>
<dbReference type="OrthoDB" id="321327at2"/>
<dbReference type="Proteomes" id="UP000316371">
    <property type="component" value="Unassembled WGS sequence"/>
</dbReference>
<dbReference type="Pfam" id="PF17954">
    <property type="entry name" value="Pirin_C_2"/>
    <property type="match status" value="1"/>
</dbReference>
<dbReference type="InterPro" id="IPR011051">
    <property type="entry name" value="RmlC_Cupin_sf"/>
</dbReference>
<gene>
    <name evidence="2" type="ORF">FNW21_15215</name>
</gene>
<evidence type="ECO:0000313" key="2">
    <source>
        <dbReference type="EMBL" id="TRX35405.1"/>
    </source>
</evidence>
<dbReference type="InterPro" id="IPR012093">
    <property type="entry name" value="Pirin"/>
</dbReference>
<dbReference type="Gene3D" id="2.60.120.10">
    <property type="entry name" value="Jelly Rolls"/>
    <property type="match status" value="2"/>
</dbReference>
<protein>
    <recommendedName>
        <fullName evidence="1">Quercetin 2,3-dioxygenase C-terminal cupin domain-containing protein</fullName>
    </recommendedName>
</protein>
<accession>A0A553DRN7</accession>
<evidence type="ECO:0000259" key="1">
    <source>
        <dbReference type="Pfam" id="PF17954"/>
    </source>
</evidence>
<name>A0A553DRN7_9FLAO</name>
<sequence length="230" mass="25891">MAQQDFAQIYKSEVRGVTATENFKRWTTFNFEEYQEVSRKPFGALRVFNEEVLAPNQRMKINVASGMQLLVLPLFGGVDYTDNLGNKQFIRVEQIGAVLAQQAMTIELCNSYEKEQVSYLQIWLSGDVTVSKSSYTEFNFGFTQKNSLISIFESSIATGFIGIYDGRKEGIYTLKNPSNGAFVFVINGAFEVENRLLESKDGLRLQGIPTVAWEALSNDAVLLIFEISLI</sequence>
<dbReference type="PANTHER" id="PTHR43212">
    <property type="entry name" value="QUERCETIN 2,3-DIOXYGENASE"/>
    <property type="match status" value="1"/>
</dbReference>
<dbReference type="PANTHER" id="PTHR43212:SF3">
    <property type="entry name" value="QUERCETIN 2,3-DIOXYGENASE"/>
    <property type="match status" value="1"/>
</dbReference>
<feature type="domain" description="Quercetin 2,3-dioxygenase C-terminal cupin" evidence="1">
    <location>
        <begin position="168"/>
        <end position="226"/>
    </location>
</feature>
<evidence type="ECO:0000313" key="3">
    <source>
        <dbReference type="Proteomes" id="UP000316371"/>
    </source>
</evidence>
<dbReference type="SUPFAM" id="SSF51182">
    <property type="entry name" value="RmlC-like cupins"/>
    <property type="match status" value="1"/>
</dbReference>
<reference evidence="2 3" key="1">
    <citation type="submission" date="2019-07" db="EMBL/GenBank/DDBJ databases">
        <title>Novel species of Flavobacterium.</title>
        <authorList>
            <person name="Liu Q."/>
            <person name="Xin Y.-H."/>
        </authorList>
    </citation>
    <scope>NUCLEOTIDE SEQUENCE [LARGE SCALE GENOMIC DNA]</scope>
    <source>
        <strain evidence="2 3">LB1R34</strain>
    </source>
</reference>
<dbReference type="RefSeq" id="WP_144257609.1">
    <property type="nucleotide sequence ID" value="NZ_VJZT01000024.1"/>
</dbReference>
<comment type="caution">
    <text evidence="2">The sequence shown here is derived from an EMBL/GenBank/DDBJ whole genome shotgun (WGS) entry which is preliminary data.</text>
</comment>
<dbReference type="EMBL" id="VJZT01000024">
    <property type="protein sequence ID" value="TRX35405.1"/>
    <property type="molecule type" value="Genomic_DNA"/>
</dbReference>
<dbReference type="InterPro" id="IPR014710">
    <property type="entry name" value="RmlC-like_jellyroll"/>
</dbReference>